<dbReference type="OrthoDB" id="1435771at2759"/>
<keyword evidence="3" id="KW-0862">Zinc</keyword>
<accession>A0A835CD22</accession>
<dbReference type="PANTHER" id="PTHR33248">
    <property type="entry name" value="ZINC ION-BINDING PROTEIN"/>
    <property type="match status" value="1"/>
</dbReference>
<evidence type="ECO:0000259" key="6">
    <source>
        <dbReference type="PROSITE" id="PS51999"/>
    </source>
</evidence>
<feature type="domain" description="GRF-type" evidence="6">
    <location>
        <begin position="53"/>
        <end position="95"/>
    </location>
</feature>
<evidence type="ECO:0000313" key="8">
    <source>
        <dbReference type="Proteomes" id="UP000634136"/>
    </source>
</evidence>
<evidence type="ECO:0000256" key="5">
    <source>
        <dbReference type="SAM" id="Phobius"/>
    </source>
</evidence>
<evidence type="ECO:0000256" key="1">
    <source>
        <dbReference type="ARBA" id="ARBA00022723"/>
    </source>
</evidence>
<evidence type="ECO:0000256" key="2">
    <source>
        <dbReference type="ARBA" id="ARBA00022771"/>
    </source>
</evidence>
<evidence type="ECO:0000256" key="3">
    <source>
        <dbReference type="ARBA" id="ARBA00022833"/>
    </source>
</evidence>
<gene>
    <name evidence="7" type="ORF">G2W53_006963</name>
</gene>
<keyword evidence="2 4" id="KW-0863">Zinc-finger</keyword>
<evidence type="ECO:0000256" key="4">
    <source>
        <dbReference type="PROSITE-ProRule" id="PRU01343"/>
    </source>
</evidence>
<proteinExistence type="predicted"/>
<comment type="caution">
    <text evidence="7">The sequence shown here is derived from an EMBL/GenBank/DDBJ whole genome shotgun (WGS) entry which is preliminary data.</text>
</comment>
<feature type="transmembrane region" description="Helical" evidence="5">
    <location>
        <begin position="124"/>
        <end position="156"/>
    </location>
</feature>
<dbReference type="Proteomes" id="UP000634136">
    <property type="component" value="Unassembled WGS sequence"/>
</dbReference>
<dbReference type="AlphaFoldDB" id="A0A835CD22"/>
<evidence type="ECO:0000313" key="7">
    <source>
        <dbReference type="EMBL" id="KAF7838481.1"/>
    </source>
</evidence>
<dbReference type="PROSITE" id="PS51999">
    <property type="entry name" value="ZF_GRF"/>
    <property type="match status" value="1"/>
</dbReference>
<keyword evidence="1" id="KW-0479">Metal-binding</keyword>
<keyword evidence="5" id="KW-0472">Membrane</keyword>
<dbReference type="InterPro" id="IPR010666">
    <property type="entry name" value="Znf_GRF"/>
</dbReference>
<keyword evidence="8" id="KW-1185">Reference proteome</keyword>
<protein>
    <recommendedName>
        <fullName evidence="6">GRF-type domain-containing protein</fullName>
    </recommendedName>
</protein>
<dbReference type="GO" id="GO:0008270">
    <property type="term" value="F:zinc ion binding"/>
    <property type="evidence" value="ECO:0007669"/>
    <property type="project" value="UniProtKB-KW"/>
</dbReference>
<keyword evidence="5" id="KW-0812">Transmembrane</keyword>
<reference evidence="7" key="1">
    <citation type="submission" date="2020-09" db="EMBL/GenBank/DDBJ databases">
        <title>Genome-Enabled Discovery of Anthraquinone Biosynthesis in Senna tora.</title>
        <authorList>
            <person name="Kang S.-H."/>
            <person name="Pandey R.P."/>
            <person name="Lee C.-M."/>
            <person name="Sim J.-S."/>
            <person name="Jeong J.-T."/>
            <person name="Choi B.-S."/>
            <person name="Jung M."/>
            <person name="Ginzburg D."/>
            <person name="Zhao K."/>
            <person name="Won S.Y."/>
            <person name="Oh T.-J."/>
            <person name="Yu Y."/>
            <person name="Kim N.-H."/>
            <person name="Lee O.R."/>
            <person name="Lee T.-H."/>
            <person name="Bashyal P."/>
            <person name="Kim T.-S."/>
            <person name="Lee W.-H."/>
            <person name="Kawkins C."/>
            <person name="Kim C.-K."/>
            <person name="Kim J.S."/>
            <person name="Ahn B.O."/>
            <person name="Rhee S.Y."/>
            <person name="Sohng J.K."/>
        </authorList>
    </citation>
    <scope>NUCLEOTIDE SEQUENCE</scope>
    <source>
        <tissue evidence="7">Leaf</tissue>
    </source>
</reference>
<dbReference type="EMBL" id="JAAIUW010000003">
    <property type="protein sequence ID" value="KAF7838481.1"/>
    <property type="molecule type" value="Genomic_DNA"/>
</dbReference>
<sequence>MTIATTVSRGGLGVTMRVVVMDSGGDGGGEGQFGHLPSMVAEAAIKGAERRVAEEGERAIILTSRTDENPGRRFWRCRKYQTANDCDFFDWFEQDGKDIVIGRLRMKIATLNGTVTRLKKLNKLLLVFTVFLVVAFATIMLFIWGFVFFLGVVLGLRTVGVAGPSLEANDLTTVVLVLIGDRSGVGWDEAPAWGVGGGAVEVPAGWVEAGTGCGVDEPPAG</sequence>
<name>A0A835CD22_9FABA</name>
<organism evidence="7 8">
    <name type="scientific">Senna tora</name>
    <dbReference type="NCBI Taxonomy" id="362788"/>
    <lineage>
        <taxon>Eukaryota</taxon>
        <taxon>Viridiplantae</taxon>
        <taxon>Streptophyta</taxon>
        <taxon>Embryophyta</taxon>
        <taxon>Tracheophyta</taxon>
        <taxon>Spermatophyta</taxon>
        <taxon>Magnoliopsida</taxon>
        <taxon>eudicotyledons</taxon>
        <taxon>Gunneridae</taxon>
        <taxon>Pentapetalae</taxon>
        <taxon>rosids</taxon>
        <taxon>fabids</taxon>
        <taxon>Fabales</taxon>
        <taxon>Fabaceae</taxon>
        <taxon>Caesalpinioideae</taxon>
        <taxon>Cassia clade</taxon>
        <taxon>Senna</taxon>
    </lineage>
</organism>
<dbReference type="Pfam" id="PF06839">
    <property type="entry name" value="Zn_ribbon_GRF"/>
    <property type="match status" value="1"/>
</dbReference>
<keyword evidence="5" id="KW-1133">Transmembrane helix</keyword>